<evidence type="ECO:0000256" key="6">
    <source>
        <dbReference type="SAM" id="Coils"/>
    </source>
</evidence>
<dbReference type="Gene3D" id="3.30.450.270">
    <property type="match status" value="1"/>
</dbReference>
<dbReference type="InterPro" id="IPR011495">
    <property type="entry name" value="Sig_transdc_His_kin_sub2_dim/P"/>
</dbReference>
<dbReference type="Proteomes" id="UP000216345">
    <property type="component" value="Unassembled WGS sequence"/>
</dbReference>
<dbReference type="Gene3D" id="3.30.565.10">
    <property type="entry name" value="Histidine kinase-like ATPase, C-terminal domain"/>
    <property type="match status" value="1"/>
</dbReference>
<evidence type="ECO:0000256" key="3">
    <source>
        <dbReference type="ARBA" id="ARBA00022606"/>
    </source>
</evidence>
<dbReference type="PROSITE" id="PS50046">
    <property type="entry name" value="PHYTOCHROME_2"/>
    <property type="match status" value="1"/>
</dbReference>
<evidence type="ECO:0000259" key="7">
    <source>
        <dbReference type="PROSITE" id="PS50046"/>
    </source>
</evidence>
<dbReference type="InterPro" id="IPR003594">
    <property type="entry name" value="HATPase_dom"/>
</dbReference>
<comment type="similarity">
    <text evidence="1">In the N-terminal section; belongs to the phytochrome family.</text>
</comment>
<dbReference type="PRINTS" id="PR01033">
    <property type="entry name" value="PHYTOCHROME"/>
</dbReference>
<dbReference type="InterPro" id="IPR013515">
    <property type="entry name" value="Phytochrome_cen-reg"/>
</dbReference>
<dbReference type="Pfam" id="PF01590">
    <property type="entry name" value="GAF"/>
    <property type="match status" value="1"/>
</dbReference>
<dbReference type="InterPro" id="IPR029016">
    <property type="entry name" value="GAF-like_dom_sf"/>
</dbReference>
<evidence type="ECO:0000256" key="1">
    <source>
        <dbReference type="ARBA" id="ARBA00006402"/>
    </source>
</evidence>
<protein>
    <submittedName>
        <fullName evidence="8">GAF domain protein</fullName>
    </submittedName>
</protein>
<dbReference type="GO" id="GO:0009881">
    <property type="term" value="F:photoreceptor activity"/>
    <property type="evidence" value="ECO:0007669"/>
    <property type="project" value="UniProtKB-KW"/>
</dbReference>
<evidence type="ECO:0000256" key="2">
    <source>
        <dbReference type="ARBA" id="ARBA00022543"/>
    </source>
</evidence>
<dbReference type="Pfam" id="PF13581">
    <property type="entry name" value="HATPase_c_2"/>
    <property type="match status" value="1"/>
</dbReference>
<keyword evidence="9" id="KW-1185">Reference proteome</keyword>
<dbReference type="Pfam" id="PF00360">
    <property type="entry name" value="PHY"/>
    <property type="match status" value="1"/>
</dbReference>
<dbReference type="SUPFAM" id="SSF55874">
    <property type="entry name" value="ATPase domain of HSP90 chaperone/DNA topoisomerase II/histidine kinase"/>
    <property type="match status" value="1"/>
</dbReference>
<keyword evidence="2" id="KW-0600">Photoreceptor protein</keyword>
<dbReference type="AlphaFoldDB" id="A0A256F0D0"/>
<comment type="caution">
    <text evidence="8">The sequence shown here is derived from an EMBL/GenBank/DDBJ whole genome shotgun (WGS) entry which is preliminary data.</text>
</comment>
<dbReference type="InterPro" id="IPR036890">
    <property type="entry name" value="HATPase_C_sf"/>
</dbReference>
<dbReference type="EMBL" id="NNRK01000035">
    <property type="protein sequence ID" value="OYR08180.1"/>
    <property type="molecule type" value="Genomic_DNA"/>
</dbReference>
<evidence type="ECO:0000256" key="5">
    <source>
        <dbReference type="ARBA" id="ARBA00023170"/>
    </source>
</evidence>
<evidence type="ECO:0000313" key="9">
    <source>
        <dbReference type="Proteomes" id="UP000216345"/>
    </source>
</evidence>
<accession>A0A256F0D0</accession>
<dbReference type="InterPro" id="IPR003018">
    <property type="entry name" value="GAF"/>
</dbReference>
<keyword evidence="5" id="KW-0675">Receptor</keyword>
<feature type="domain" description="Phytochrome chromophore attachment site" evidence="7">
    <location>
        <begin position="109"/>
        <end position="271"/>
    </location>
</feature>
<dbReference type="SUPFAM" id="SSF55781">
    <property type="entry name" value="GAF domain-like"/>
    <property type="match status" value="2"/>
</dbReference>
<dbReference type="InterPro" id="IPR016132">
    <property type="entry name" value="Phyto_chromo_attachment"/>
</dbReference>
<dbReference type="InterPro" id="IPR001294">
    <property type="entry name" value="Phytochrome"/>
</dbReference>
<feature type="coiled-coil region" evidence="6">
    <location>
        <begin position="469"/>
        <end position="496"/>
    </location>
</feature>
<organism evidence="8 9">
    <name type="scientific">Brucella rhizosphaerae</name>
    <dbReference type="NCBI Taxonomy" id="571254"/>
    <lineage>
        <taxon>Bacteria</taxon>
        <taxon>Pseudomonadati</taxon>
        <taxon>Pseudomonadota</taxon>
        <taxon>Alphaproteobacteria</taxon>
        <taxon>Hyphomicrobiales</taxon>
        <taxon>Brucellaceae</taxon>
        <taxon>Brucella/Ochrobactrum group</taxon>
        <taxon>Brucella</taxon>
    </lineage>
</organism>
<name>A0A256F0D0_9HYPH</name>
<dbReference type="PANTHER" id="PTHR43065">
    <property type="entry name" value="SENSOR HISTIDINE KINASE"/>
    <property type="match status" value="1"/>
</dbReference>
<keyword evidence="6" id="KW-0175">Coiled coil</keyword>
<dbReference type="Gene3D" id="3.30.450.20">
    <property type="entry name" value="PAS domain"/>
    <property type="match status" value="1"/>
</dbReference>
<dbReference type="InterPro" id="IPR043150">
    <property type="entry name" value="Phytochrome_PHY_sf"/>
</dbReference>
<evidence type="ECO:0000313" key="8">
    <source>
        <dbReference type="EMBL" id="OYR08180.1"/>
    </source>
</evidence>
<dbReference type="GO" id="GO:0006355">
    <property type="term" value="P:regulation of DNA-templated transcription"/>
    <property type="evidence" value="ECO:0007669"/>
    <property type="project" value="InterPro"/>
</dbReference>
<dbReference type="GO" id="GO:0009584">
    <property type="term" value="P:detection of visible light"/>
    <property type="evidence" value="ECO:0007669"/>
    <property type="project" value="InterPro"/>
</dbReference>
<dbReference type="SMART" id="SM00065">
    <property type="entry name" value="GAF"/>
    <property type="match status" value="1"/>
</dbReference>
<keyword evidence="4" id="KW-0157">Chromophore</keyword>
<reference evidence="8 9" key="1">
    <citation type="submission" date="2017-07" db="EMBL/GenBank/DDBJ databases">
        <title>Phylogenetic study on the rhizospheric bacterium Ochrobactrum sp. A44.</title>
        <authorList>
            <person name="Krzyzanowska D.M."/>
            <person name="Ossowicki A."/>
            <person name="Rajewska M."/>
            <person name="Maciag T."/>
            <person name="Kaczynski Z."/>
            <person name="Czerwicka M."/>
            <person name="Jafra S."/>
        </authorList>
    </citation>
    <scope>NUCLEOTIDE SEQUENCE [LARGE SCALE GENOMIC DNA]</scope>
    <source>
        <strain evidence="8 9">PR17</strain>
    </source>
</reference>
<evidence type="ECO:0000256" key="4">
    <source>
        <dbReference type="ARBA" id="ARBA00022991"/>
    </source>
</evidence>
<sequence>MLLVADLTSGQIVGGAGHLENYFGEAWPGQNIDYLLQFDVLAMTAEAPRADEIILGKLIIGEESFDLLGHILNQYLLVEIEPALQSFVTPEQSLSGLETIAHRFEAAPDVRTLFQKSVVAFRKLTGFDRVMIYQFLEDGSGVVLAEDGNDNYPTFLNHHFPASDIPKQARALYLRNRVRVIPDSSYIPAPLRWYEDAPQQPLDLSDVALRSVSPIHLQYLRNMGVAASASVSIIRDGVLWGLIACHNATPLAMPFATRTAARALAASLARQMKSKDDAENARERLRLRSHEDRLVAALLINAPLEERFTETADNLRQTMLADGFAVVSNGKLVAQSGTSPDIADLRSILAMIQNRFRDGLFYSHEFGLQKELPAHMIPLASGIAVLKLYLDEDVFLVWSRAEKVQIVEWAGNPHKDNSTSASAPLTPRASFDAWSEEVRGRSRYWNFNKIDAMHRIGRIIHEAYQRRRIDKLNRELQRTLEQQDKLLEQKDFLMKEINHRVQNSLQLVSTFLGMQMRETDDPLIVQYLTDARSRIAAVALVHRRLYSDSYVGSVDLARYLDELSNELFQSMGEEWRSHHTSKLSHVLINADRAINIGLVYSELVTNANKYAYDGAPGPTSVTLDQHFNQARLVVADSGTGKTRSRAGFGSKMLKAIVLGLGGEMEELDNSPGLKVVVTVPIEL</sequence>
<dbReference type="Gene3D" id="3.30.450.40">
    <property type="match status" value="1"/>
</dbReference>
<gene>
    <name evidence="8" type="ORF">CEV32_2892</name>
</gene>
<dbReference type="Pfam" id="PF07568">
    <property type="entry name" value="HisKA_2"/>
    <property type="match status" value="1"/>
</dbReference>
<proteinExistence type="inferred from homology"/>
<dbReference type="PANTHER" id="PTHR43065:SF23">
    <property type="entry name" value="SENSOR HISTIDINE KINASE PDTAS"/>
    <property type="match status" value="1"/>
</dbReference>
<keyword evidence="3" id="KW-0716">Sensory transduction</keyword>